<dbReference type="GO" id="GO:0016887">
    <property type="term" value="F:ATP hydrolysis activity"/>
    <property type="evidence" value="ECO:0007669"/>
    <property type="project" value="InterPro"/>
</dbReference>
<evidence type="ECO:0000256" key="5">
    <source>
        <dbReference type="ARBA" id="ARBA00022741"/>
    </source>
</evidence>
<dbReference type="Pfam" id="PF08352">
    <property type="entry name" value="oligo_HPY"/>
    <property type="match status" value="1"/>
</dbReference>
<keyword evidence="6 10" id="KW-0067">ATP-binding</keyword>
<evidence type="ECO:0000259" key="9">
    <source>
        <dbReference type="PROSITE" id="PS50893"/>
    </source>
</evidence>
<keyword evidence="4" id="KW-1003">Cell membrane</keyword>
<gene>
    <name evidence="10" type="primary">oppD_3</name>
    <name evidence="10" type="ORF">ACRB68_67560</name>
</gene>
<dbReference type="PANTHER" id="PTHR43297">
    <property type="entry name" value="OLIGOPEPTIDE TRANSPORT ATP-BINDING PROTEIN APPD"/>
    <property type="match status" value="1"/>
</dbReference>
<reference evidence="10 11" key="1">
    <citation type="submission" date="2019-10" db="EMBL/GenBank/DDBJ databases">
        <title>Actinomadura rubteroloni sp. nov. and Actinomadura macrotermitis sp. nov., isolated from the gut of fungus growing-termite Macrotermes natalensis.</title>
        <authorList>
            <person name="Benndorf R."/>
            <person name="Martin K."/>
            <person name="Kuefner M."/>
            <person name="De Beer W."/>
            <person name="Kaster A.-K."/>
            <person name="Vollmers J."/>
            <person name="Poulsen M."/>
            <person name="Beemelmanns C."/>
        </authorList>
    </citation>
    <scope>NUCLEOTIDE SEQUENCE [LARGE SCALE GENOMIC DNA]</scope>
    <source>
        <strain evidence="10 11">RB68</strain>
    </source>
</reference>
<dbReference type="Gene3D" id="3.40.50.300">
    <property type="entry name" value="P-loop containing nucleotide triphosphate hydrolases"/>
    <property type="match status" value="1"/>
</dbReference>
<protein>
    <submittedName>
        <fullName evidence="10">Oligopeptide transport ATP-binding protein OppD</fullName>
    </submittedName>
</protein>
<dbReference type="PANTHER" id="PTHR43297:SF2">
    <property type="entry name" value="DIPEPTIDE TRANSPORT ATP-BINDING PROTEIN DPPD"/>
    <property type="match status" value="1"/>
</dbReference>
<dbReference type="CDD" id="cd03257">
    <property type="entry name" value="ABC_NikE_OppD_transporters"/>
    <property type="match status" value="1"/>
</dbReference>
<evidence type="ECO:0000313" key="11">
    <source>
        <dbReference type="Proteomes" id="UP000487268"/>
    </source>
</evidence>
<dbReference type="FunFam" id="3.40.50.300:FF:000016">
    <property type="entry name" value="Oligopeptide ABC transporter ATP-binding component"/>
    <property type="match status" value="1"/>
</dbReference>
<dbReference type="PROSITE" id="PS50893">
    <property type="entry name" value="ABC_TRANSPORTER_2"/>
    <property type="match status" value="1"/>
</dbReference>
<dbReference type="GO" id="GO:0015833">
    <property type="term" value="P:peptide transport"/>
    <property type="evidence" value="ECO:0007669"/>
    <property type="project" value="InterPro"/>
</dbReference>
<dbReference type="SUPFAM" id="SSF52540">
    <property type="entry name" value="P-loop containing nucleoside triphosphate hydrolases"/>
    <property type="match status" value="1"/>
</dbReference>
<dbReference type="InterPro" id="IPR050388">
    <property type="entry name" value="ABC_Ni/Peptide_Import"/>
</dbReference>
<comment type="similarity">
    <text evidence="2">Belongs to the ABC transporter superfamily.</text>
</comment>
<dbReference type="Pfam" id="PF00005">
    <property type="entry name" value="ABC_tran"/>
    <property type="match status" value="1"/>
</dbReference>
<keyword evidence="11" id="KW-1185">Reference proteome</keyword>
<dbReference type="OrthoDB" id="9809030at2"/>
<dbReference type="PROSITE" id="PS00211">
    <property type="entry name" value="ABC_TRANSPORTER_1"/>
    <property type="match status" value="1"/>
</dbReference>
<dbReference type="InterPro" id="IPR013563">
    <property type="entry name" value="Oligopep_ABC_C"/>
</dbReference>
<dbReference type="GO" id="GO:0005524">
    <property type="term" value="F:ATP binding"/>
    <property type="evidence" value="ECO:0007669"/>
    <property type="project" value="UniProtKB-KW"/>
</dbReference>
<dbReference type="RefSeq" id="WP_153539817.1">
    <property type="nucleotide sequence ID" value="NZ_WEGH01000005.1"/>
</dbReference>
<dbReference type="InterPro" id="IPR003593">
    <property type="entry name" value="AAA+_ATPase"/>
</dbReference>
<dbReference type="AlphaFoldDB" id="A0A7K0C5C1"/>
<organism evidence="10 11">
    <name type="scientific">Actinomadura macrotermitis</name>
    <dbReference type="NCBI Taxonomy" id="2585200"/>
    <lineage>
        <taxon>Bacteria</taxon>
        <taxon>Bacillati</taxon>
        <taxon>Actinomycetota</taxon>
        <taxon>Actinomycetes</taxon>
        <taxon>Streptosporangiales</taxon>
        <taxon>Thermomonosporaceae</taxon>
        <taxon>Actinomadura</taxon>
    </lineage>
</organism>
<feature type="compositionally biased region" description="Basic and acidic residues" evidence="8">
    <location>
        <begin position="341"/>
        <end position="354"/>
    </location>
</feature>
<dbReference type="GO" id="GO:0005886">
    <property type="term" value="C:plasma membrane"/>
    <property type="evidence" value="ECO:0007669"/>
    <property type="project" value="UniProtKB-SubCell"/>
</dbReference>
<dbReference type="Proteomes" id="UP000487268">
    <property type="component" value="Unassembled WGS sequence"/>
</dbReference>
<comment type="caution">
    <text evidence="10">The sequence shown here is derived from an EMBL/GenBank/DDBJ whole genome shotgun (WGS) entry which is preliminary data.</text>
</comment>
<keyword evidence="7" id="KW-0472">Membrane</keyword>
<evidence type="ECO:0000313" key="10">
    <source>
        <dbReference type="EMBL" id="MQY08647.1"/>
    </source>
</evidence>
<keyword evidence="3" id="KW-0813">Transport</keyword>
<dbReference type="InterPro" id="IPR003439">
    <property type="entry name" value="ABC_transporter-like_ATP-bd"/>
</dbReference>
<dbReference type="SMART" id="SM00382">
    <property type="entry name" value="AAA"/>
    <property type="match status" value="1"/>
</dbReference>
<keyword evidence="5" id="KW-0547">Nucleotide-binding</keyword>
<accession>A0A7K0C5C1</accession>
<evidence type="ECO:0000256" key="7">
    <source>
        <dbReference type="ARBA" id="ARBA00023136"/>
    </source>
</evidence>
<dbReference type="InterPro" id="IPR017871">
    <property type="entry name" value="ABC_transporter-like_CS"/>
</dbReference>
<comment type="subcellular location">
    <subcellularLocation>
        <location evidence="1">Cell membrane</location>
        <topology evidence="1">Peripheral membrane protein</topology>
    </subcellularLocation>
</comment>
<evidence type="ECO:0000256" key="3">
    <source>
        <dbReference type="ARBA" id="ARBA00022448"/>
    </source>
</evidence>
<evidence type="ECO:0000256" key="2">
    <source>
        <dbReference type="ARBA" id="ARBA00005417"/>
    </source>
</evidence>
<dbReference type="EMBL" id="WEGH01000005">
    <property type="protein sequence ID" value="MQY08647.1"/>
    <property type="molecule type" value="Genomic_DNA"/>
</dbReference>
<feature type="region of interest" description="Disordered" evidence="8">
    <location>
        <begin position="333"/>
        <end position="354"/>
    </location>
</feature>
<dbReference type="InterPro" id="IPR027417">
    <property type="entry name" value="P-loop_NTPase"/>
</dbReference>
<dbReference type="NCBIfam" id="TIGR01727">
    <property type="entry name" value="oligo_HPY"/>
    <property type="match status" value="1"/>
</dbReference>
<feature type="domain" description="ABC transporter" evidence="9">
    <location>
        <begin position="4"/>
        <end position="253"/>
    </location>
</feature>
<proteinExistence type="inferred from homology"/>
<evidence type="ECO:0000256" key="8">
    <source>
        <dbReference type="SAM" id="MobiDB-lite"/>
    </source>
</evidence>
<name>A0A7K0C5C1_9ACTN</name>
<sequence length="354" mass="38652">MSLLEVTDLRVSFRTADGVVRAVRGVSFSVDAGRTLGIVGESGSGKSVSTQTLMGLTPGAQVSGEAWFDGQDLLAMPERQMRRVRGAQIGMIFQDPLSSLHPLYKVGWQIEEMIKAHEPDMSKEQARKRAVEMLGLVGIPQPDRRVDDYPHQFSGGMRQRAMIAMALALNPKLIIADEPTTALDATVQMQILDLMRRLQGEFDTALIMITHDLGVIADMADDVLVMYGGQAVEHAGRRDLYYRPHHPYTVGLLESVPSAAAGRGARLKAIAGQPPSLINLPSGCVFHPRCEYVMERCRVDEPPLDEVGGEPLSPGAAHRSACWLPHRITGLDEQAAQARRRASDEGRSVGGDER</sequence>
<evidence type="ECO:0000256" key="4">
    <source>
        <dbReference type="ARBA" id="ARBA00022475"/>
    </source>
</evidence>
<evidence type="ECO:0000256" key="6">
    <source>
        <dbReference type="ARBA" id="ARBA00022840"/>
    </source>
</evidence>
<evidence type="ECO:0000256" key="1">
    <source>
        <dbReference type="ARBA" id="ARBA00004202"/>
    </source>
</evidence>